<dbReference type="RefSeq" id="WP_202998973.1">
    <property type="nucleotide sequence ID" value="NZ_JAEMEF010000002.1"/>
</dbReference>
<dbReference type="Proteomes" id="UP000605013">
    <property type="component" value="Unassembled WGS sequence"/>
</dbReference>
<protein>
    <recommendedName>
        <fullName evidence="4">AsmA-like C-terminal domain-containing protein</fullName>
    </recommendedName>
</protein>
<feature type="transmembrane region" description="Helical" evidence="1">
    <location>
        <begin position="12"/>
        <end position="35"/>
    </location>
</feature>
<dbReference type="InterPro" id="IPR052894">
    <property type="entry name" value="AsmA-related"/>
</dbReference>
<evidence type="ECO:0000313" key="3">
    <source>
        <dbReference type="Proteomes" id="UP000605013"/>
    </source>
</evidence>
<evidence type="ECO:0000313" key="2">
    <source>
        <dbReference type="EMBL" id="MBL7558914.1"/>
    </source>
</evidence>
<keyword evidence="3" id="KW-1185">Reference proteome</keyword>
<keyword evidence="1" id="KW-1133">Transmembrane helix</keyword>
<keyword evidence="1" id="KW-0812">Transmembrane</keyword>
<gene>
    <name evidence="2" type="ORF">JAO71_03775</name>
</gene>
<sequence>MRLKFLNKRKFWLRFIALIILVPLLFFSAVVLYIYSEQDEIIQNEIAVLNTQHQGLITIGDTHLSLFNNFPDISFKVDDVKIYETKDTKVTPILEVADIYTGFNIWDIINGNYTIRSLIIEDGFFDIVVHKDGTINLQNALDSLEDTETSTNDDFANIQLERIKLQNLDIHKKDETENTDLETFISQGKGGFEINKDFISAHIDTEFEMNLIDNGDTTYVRHKHFELHTDLTLNQNTGLLTVKPSGLKMEHGDFNIEGTIDTKNDVDLDLSIKGTKPNFDMLIAFAPEDVIPVLERYRNAGNIYFNAMVKGPTLNQQMPFFDVRFGASEAFLENTDKGKRVDDMGFSGHFTNGKDRHLRTMKFSLTDMTAKLDKGTFLGNLVVENFEAPEINMQLNVDFNLEFMASFLNLTDIDNTSGNVSLEMNFHDIIDIDHPELALNTLNQAYFTELKVSNLSISSADLPAPLQQLNAHLIMKGKQATLDQFDMILGNSDVSITGYLSDFPAVVHHTDTPVDAHLDITSNLLDIAELTRYSVIDSTGVDEQIKNLSTGFSFKSSAKAFTESKYLPKGEFFIDSLHAQLKHYPHELHDFHVDFLIGEKDLNIVDFTGYIDDSDFHFNGQVYNYGFWMQDQLNGDVDLDITLTSDLLRLEDVFTYQGENYVPKEYRHEEFEKLVLHLNSSMHYKDSALHSIDLDLDKLDTKMHLHPLRFQNFNGRFHYEDEHLVIEKFNGKIGRTVFGIDLNYYLGNDEAIKKRDNYLALQANYIDFDQLFNFNTSAPTATTITTTKTDTETADVKVHADAFNLYELPFTDMTFDVNVGHFIYHRIDLQHIDAQFRTTQNHYIHVDTFSMNAAGGNFKMSGYFNGSDPKHIYMKPDLVTEHVDIDKLLFKFENFGQDHLVSENLKGTVSSHITGNIRVYPDLVPDLDQSEIHMDVEVFNGKLQNYDPISMLSDYMGDKNLRNIKFDTLRNHLDITNGRITIPNMTIESTLGHFEFSGTQDSDHNIEYYVRIPWKTVKQAARYKLFARKNDNGNTEDMEEEDIIELDPNKKVRYLNIKLHGSMDDFKVSMKKAKKTETE</sequence>
<evidence type="ECO:0000256" key="1">
    <source>
        <dbReference type="SAM" id="Phobius"/>
    </source>
</evidence>
<evidence type="ECO:0008006" key="4">
    <source>
        <dbReference type="Google" id="ProtNLM"/>
    </source>
</evidence>
<dbReference type="PANTHER" id="PTHR30441:SF8">
    <property type="entry name" value="DUF748 DOMAIN-CONTAINING PROTEIN"/>
    <property type="match status" value="1"/>
</dbReference>
<keyword evidence="1" id="KW-0472">Membrane</keyword>
<dbReference type="EMBL" id="JAEMEF010000002">
    <property type="protein sequence ID" value="MBL7558914.1"/>
    <property type="molecule type" value="Genomic_DNA"/>
</dbReference>
<accession>A0ABS1WIG9</accession>
<name>A0ABS1WIG9_9FLAO</name>
<proteinExistence type="predicted"/>
<reference evidence="2 3" key="1">
    <citation type="submission" date="2020-12" db="EMBL/GenBank/DDBJ databases">
        <title>Olleya sediminilitoris sp. nov., isolated from a tidal flat.</title>
        <authorList>
            <person name="Park S."/>
            <person name="Yoon J.-H."/>
        </authorList>
    </citation>
    <scope>NUCLEOTIDE SEQUENCE [LARGE SCALE GENOMIC DNA]</scope>
    <source>
        <strain evidence="2 3">YSTF-M6</strain>
    </source>
</reference>
<organism evidence="2 3">
    <name type="scientific">Olleya sediminilitoris</name>
    <dbReference type="NCBI Taxonomy" id="2795739"/>
    <lineage>
        <taxon>Bacteria</taxon>
        <taxon>Pseudomonadati</taxon>
        <taxon>Bacteroidota</taxon>
        <taxon>Flavobacteriia</taxon>
        <taxon>Flavobacteriales</taxon>
        <taxon>Flavobacteriaceae</taxon>
    </lineage>
</organism>
<dbReference type="PANTHER" id="PTHR30441">
    <property type="entry name" value="DUF748 DOMAIN-CONTAINING PROTEIN"/>
    <property type="match status" value="1"/>
</dbReference>
<comment type="caution">
    <text evidence="2">The sequence shown here is derived from an EMBL/GenBank/DDBJ whole genome shotgun (WGS) entry which is preliminary data.</text>
</comment>